<proteinExistence type="predicted"/>
<dbReference type="HOGENOM" id="CLU_3065467_0_0_5"/>
<organism evidence="1 2">
    <name type="scientific">Rhizobium gallicum bv. gallicum R602sp</name>
    <dbReference type="NCBI Taxonomy" id="1041138"/>
    <lineage>
        <taxon>Bacteria</taxon>
        <taxon>Pseudomonadati</taxon>
        <taxon>Pseudomonadota</taxon>
        <taxon>Alphaproteobacteria</taxon>
        <taxon>Hyphomicrobiales</taxon>
        <taxon>Rhizobiaceae</taxon>
        <taxon>Rhizobium/Agrobacterium group</taxon>
        <taxon>Rhizobium</taxon>
    </lineage>
</organism>
<dbReference type="KEGG" id="rga:RGR602_PC01702"/>
<dbReference type="AlphaFoldDB" id="A0A0B4XF58"/>
<evidence type="ECO:0000313" key="2">
    <source>
        <dbReference type="Proteomes" id="UP000031368"/>
    </source>
</evidence>
<keyword evidence="2" id="KW-1185">Reference proteome</keyword>
<gene>
    <name evidence="1" type="ORF">RGR602_PC01702</name>
</gene>
<accession>A0A0B4XF58</accession>
<dbReference type="EMBL" id="CP006880">
    <property type="protein sequence ID" value="AJD45726.1"/>
    <property type="molecule type" value="Genomic_DNA"/>
</dbReference>
<geneLocation type="plasmid" evidence="1 2">
    <name>pRgalR602c</name>
</geneLocation>
<sequence>MMISANYCHSLLRQNRCMASVPSMMPKDAPVVIQNIRFPFGETVARRSDVAYL</sequence>
<evidence type="ECO:0000313" key="1">
    <source>
        <dbReference type="EMBL" id="AJD45726.1"/>
    </source>
</evidence>
<dbReference type="Proteomes" id="UP000031368">
    <property type="component" value="Plasmid pRgalR602c"/>
</dbReference>
<keyword evidence="1" id="KW-0614">Plasmid</keyword>
<name>A0A0B4XF58_9HYPH</name>
<protein>
    <submittedName>
        <fullName evidence="1">Uncharacterized protein</fullName>
    </submittedName>
</protein>
<reference evidence="1 2" key="1">
    <citation type="submission" date="2013-11" db="EMBL/GenBank/DDBJ databases">
        <title>Complete genome sequence of Rhizobium gallicum bv. gallicum R602.</title>
        <authorList>
            <person name="Bustos P."/>
            <person name="Santamaria R.I."/>
            <person name="Lozano L."/>
            <person name="Acosta J.L."/>
            <person name="Ormeno-Orrillo E."/>
            <person name="Rogel M.A."/>
            <person name="Romero D."/>
            <person name="Cevallos M.A."/>
            <person name="Martinez-Romero E."/>
            <person name="Gonzalez V."/>
        </authorList>
    </citation>
    <scope>NUCLEOTIDE SEQUENCE [LARGE SCALE GENOMIC DNA]</scope>
    <source>
        <strain evidence="1 2">R602</strain>
        <plasmid evidence="1 2">pRgalR602c</plasmid>
    </source>
</reference>